<proteinExistence type="predicted"/>
<organism evidence="1 2">
    <name type="scientific">Fusarium decemcellulare</name>
    <dbReference type="NCBI Taxonomy" id="57161"/>
    <lineage>
        <taxon>Eukaryota</taxon>
        <taxon>Fungi</taxon>
        <taxon>Dikarya</taxon>
        <taxon>Ascomycota</taxon>
        <taxon>Pezizomycotina</taxon>
        <taxon>Sordariomycetes</taxon>
        <taxon>Hypocreomycetidae</taxon>
        <taxon>Hypocreales</taxon>
        <taxon>Nectriaceae</taxon>
        <taxon>Fusarium</taxon>
        <taxon>Fusarium decemcellulare species complex</taxon>
    </lineage>
</organism>
<dbReference type="Proteomes" id="UP001148629">
    <property type="component" value="Unassembled WGS sequence"/>
</dbReference>
<keyword evidence="2" id="KW-1185">Reference proteome</keyword>
<reference evidence="1" key="1">
    <citation type="submission" date="2022-08" db="EMBL/GenBank/DDBJ databases">
        <title>Genome Sequence of Fusarium decemcellulare.</title>
        <authorList>
            <person name="Buettner E."/>
        </authorList>
    </citation>
    <scope>NUCLEOTIDE SEQUENCE</scope>
    <source>
        <strain evidence="1">Babe19</strain>
    </source>
</reference>
<dbReference type="EMBL" id="JANRMS010000270">
    <property type="protein sequence ID" value="KAJ3542910.1"/>
    <property type="molecule type" value="Genomic_DNA"/>
</dbReference>
<sequence length="348" mass="39535">MAPPDFTVRNDPAHCGFTGEPDFYGLGIRLGIYLQWTSVLVIKTFNLRGRGGLAKSYVIFIFAIFIALLVMTAQTIHAPKTNPSIAIGQEQPDDGQYSVEVLILTYIIFGGVYIMLLTGNKPPQIQRFDIDALLRLVRQFVFWCVLTVASVYCIWSWLCGIQSSGFKRTPPDDLCTTYGFLFARVPLYDSRVAAFFAACSIFATFGWIWGFVVYCLAVAPSILPLRNEAYLSRVVRLFDRLNRTQSQSKDWHRNPKQEKAERIVQMVIPYLRAFSLVYSILGIELTLYWNDVTGVYDVNTTGQLIPFTIGLCGLVQILYVPLLELLMKRFHRPAWSRAEQFDLESNSS</sequence>
<gene>
    <name evidence="1" type="ORF">NM208_g3858</name>
</gene>
<evidence type="ECO:0000313" key="2">
    <source>
        <dbReference type="Proteomes" id="UP001148629"/>
    </source>
</evidence>
<name>A0ACC1SMT6_9HYPO</name>
<evidence type="ECO:0000313" key="1">
    <source>
        <dbReference type="EMBL" id="KAJ3542910.1"/>
    </source>
</evidence>
<protein>
    <submittedName>
        <fullName evidence="1">Uncharacterized protein</fullName>
    </submittedName>
</protein>
<comment type="caution">
    <text evidence="1">The sequence shown here is derived from an EMBL/GenBank/DDBJ whole genome shotgun (WGS) entry which is preliminary data.</text>
</comment>
<accession>A0ACC1SMT6</accession>